<accession>A0ABX0T2Y9</accession>
<sequence>MTARTSRTVLDRTFPATFRIPGTRLRASRSVVAVRGSLVVAAVTLLAVGAPVAVVVHDVPVPLALLVTAVLSATLLVAPARPRSATAVHLLALAGLGVLTAPGTAGPWPMPVTAMIGLSVLLVVLGLRTDWRTTAIAWGASTVLTLVLVAVTPGRWAEPDVWVSTLVVSSGSALLAGAAAVLLGQRRHVGAELVAARQEAEQQADARRAVEERARIARELHDVVAHSMSVVHMQAESAPYRVADLTPAARAEFATIAETSRTALREMRQLLGTLRGEEDAERAPQPGLSDLPALVASTRAAGLSVTLDVRRDGDADDGGAAETVGRVTQLTVYRVVQEALGNVVRHAPGAATTVVVQVVGAAVSVTVTNAPAPLAAPPPADDGGYGLAGMRSRVAALDGTLEAGPTADSGFRVAVTLPRLPDGDPR</sequence>
<reference evidence="12 13" key="1">
    <citation type="submission" date="2020-03" db="EMBL/GenBank/DDBJ databases">
        <title>Above-ground endophytic microbial communities from plants in different locations in the United States.</title>
        <authorList>
            <person name="Frank C."/>
        </authorList>
    </citation>
    <scope>NUCLEOTIDE SEQUENCE [LARGE SCALE GENOMIC DNA]</scope>
    <source>
        <strain evidence="12 13">WW7</strain>
    </source>
</reference>
<evidence type="ECO:0000256" key="7">
    <source>
        <dbReference type="ARBA" id="ARBA00022840"/>
    </source>
</evidence>
<dbReference type="CDD" id="cd16917">
    <property type="entry name" value="HATPase_UhpB-NarQ-NarX-like"/>
    <property type="match status" value="1"/>
</dbReference>
<proteinExistence type="predicted"/>
<dbReference type="PANTHER" id="PTHR24421">
    <property type="entry name" value="NITRATE/NITRITE SENSOR PROTEIN NARX-RELATED"/>
    <property type="match status" value="1"/>
</dbReference>
<feature type="transmembrane region" description="Helical" evidence="9">
    <location>
        <begin position="85"/>
        <end position="102"/>
    </location>
</feature>
<dbReference type="Gene3D" id="1.20.5.1930">
    <property type="match status" value="1"/>
</dbReference>
<keyword evidence="5" id="KW-0547">Nucleotide-binding</keyword>
<keyword evidence="4" id="KW-0808">Transferase</keyword>
<dbReference type="InterPro" id="IPR050482">
    <property type="entry name" value="Sensor_HK_TwoCompSys"/>
</dbReference>
<dbReference type="SUPFAM" id="SSF55874">
    <property type="entry name" value="ATPase domain of HSP90 chaperone/DNA topoisomerase II/histidine kinase"/>
    <property type="match status" value="1"/>
</dbReference>
<dbReference type="Pfam" id="PF07730">
    <property type="entry name" value="HisKA_3"/>
    <property type="match status" value="1"/>
</dbReference>
<evidence type="ECO:0000256" key="2">
    <source>
        <dbReference type="ARBA" id="ARBA00012438"/>
    </source>
</evidence>
<keyword evidence="7" id="KW-0067">ATP-binding</keyword>
<evidence type="ECO:0000256" key="8">
    <source>
        <dbReference type="ARBA" id="ARBA00023012"/>
    </source>
</evidence>
<dbReference type="Gene3D" id="3.30.565.10">
    <property type="entry name" value="Histidine kinase-like ATPase, C-terminal domain"/>
    <property type="match status" value="1"/>
</dbReference>
<dbReference type="EC" id="2.7.13.3" evidence="2"/>
<keyword evidence="3" id="KW-0597">Phosphoprotein</keyword>
<protein>
    <recommendedName>
        <fullName evidence="2">histidine kinase</fullName>
        <ecNumber evidence="2">2.7.13.3</ecNumber>
    </recommendedName>
</protein>
<dbReference type="Pfam" id="PF02518">
    <property type="entry name" value="HATPase_c"/>
    <property type="match status" value="1"/>
</dbReference>
<comment type="catalytic activity">
    <reaction evidence="1">
        <text>ATP + protein L-histidine = ADP + protein N-phospho-L-histidine.</text>
        <dbReference type="EC" id="2.7.13.3"/>
    </reaction>
</comment>
<evidence type="ECO:0000313" key="13">
    <source>
        <dbReference type="Proteomes" id="UP001318300"/>
    </source>
</evidence>
<evidence type="ECO:0000256" key="6">
    <source>
        <dbReference type="ARBA" id="ARBA00022777"/>
    </source>
</evidence>
<feature type="transmembrane region" description="Helical" evidence="9">
    <location>
        <begin position="162"/>
        <end position="183"/>
    </location>
</feature>
<feature type="domain" description="Signal transduction histidine kinase subgroup 3 dimerisation and phosphoacceptor" evidence="11">
    <location>
        <begin position="212"/>
        <end position="277"/>
    </location>
</feature>
<dbReference type="RefSeq" id="WP_166778995.1">
    <property type="nucleotide sequence ID" value="NZ_JAAOYO010000001.1"/>
</dbReference>
<feature type="domain" description="Histidine kinase/HSP90-like ATPase" evidence="10">
    <location>
        <begin position="330"/>
        <end position="419"/>
    </location>
</feature>
<evidence type="ECO:0000256" key="1">
    <source>
        <dbReference type="ARBA" id="ARBA00000085"/>
    </source>
</evidence>
<name>A0ABX0T2Y9_9MICO</name>
<keyword evidence="9" id="KW-0812">Transmembrane</keyword>
<dbReference type="Proteomes" id="UP001318300">
    <property type="component" value="Unassembled WGS sequence"/>
</dbReference>
<evidence type="ECO:0000256" key="5">
    <source>
        <dbReference type="ARBA" id="ARBA00022741"/>
    </source>
</evidence>
<dbReference type="GO" id="GO:0016301">
    <property type="term" value="F:kinase activity"/>
    <property type="evidence" value="ECO:0007669"/>
    <property type="project" value="UniProtKB-KW"/>
</dbReference>
<keyword evidence="6 12" id="KW-0418">Kinase</keyword>
<feature type="transmembrane region" description="Helical" evidence="9">
    <location>
        <begin position="135"/>
        <end position="156"/>
    </location>
</feature>
<feature type="transmembrane region" description="Helical" evidence="9">
    <location>
        <begin position="59"/>
        <end position="78"/>
    </location>
</feature>
<feature type="transmembrane region" description="Helical" evidence="9">
    <location>
        <begin position="108"/>
        <end position="128"/>
    </location>
</feature>
<keyword evidence="13" id="KW-1185">Reference proteome</keyword>
<feature type="transmembrane region" description="Helical" evidence="9">
    <location>
        <begin position="32"/>
        <end position="53"/>
    </location>
</feature>
<organism evidence="12 13">
    <name type="scientific">Curtobacterium salicis</name>
    <dbReference type="NCBI Taxonomy" id="1779862"/>
    <lineage>
        <taxon>Bacteria</taxon>
        <taxon>Bacillati</taxon>
        <taxon>Actinomycetota</taxon>
        <taxon>Actinomycetes</taxon>
        <taxon>Micrococcales</taxon>
        <taxon>Microbacteriaceae</taxon>
        <taxon>Curtobacterium</taxon>
    </lineage>
</organism>
<keyword evidence="8" id="KW-0902">Two-component regulatory system</keyword>
<evidence type="ECO:0000256" key="4">
    <source>
        <dbReference type="ARBA" id="ARBA00022679"/>
    </source>
</evidence>
<dbReference type="InterPro" id="IPR011712">
    <property type="entry name" value="Sig_transdc_His_kin_sub3_dim/P"/>
</dbReference>
<evidence type="ECO:0000256" key="9">
    <source>
        <dbReference type="SAM" id="Phobius"/>
    </source>
</evidence>
<evidence type="ECO:0000256" key="3">
    <source>
        <dbReference type="ARBA" id="ARBA00022553"/>
    </source>
</evidence>
<evidence type="ECO:0000313" key="12">
    <source>
        <dbReference type="EMBL" id="NII39856.1"/>
    </source>
</evidence>
<dbReference type="InterPro" id="IPR036890">
    <property type="entry name" value="HATPase_C_sf"/>
</dbReference>
<keyword evidence="9" id="KW-1133">Transmembrane helix</keyword>
<comment type="caution">
    <text evidence="12">The sequence shown here is derived from an EMBL/GenBank/DDBJ whole genome shotgun (WGS) entry which is preliminary data.</text>
</comment>
<dbReference type="PANTHER" id="PTHR24421:SF10">
    <property type="entry name" value="NITRATE_NITRITE SENSOR PROTEIN NARQ"/>
    <property type="match status" value="1"/>
</dbReference>
<evidence type="ECO:0000259" key="10">
    <source>
        <dbReference type="Pfam" id="PF02518"/>
    </source>
</evidence>
<evidence type="ECO:0000259" key="11">
    <source>
        <dbReference type="Pfam" id="PF07730"/>
    </source>
</evidence>
<dbReference type="InterPro" id="IPR003594">
    <property type="entry name" value="HATPase_dom"/>
</dbReference>
<keyword evidence="9" id="KW-0472">Membrane</keyword>
<dbReference type="EMBL" id="JAAOYO010000001">
    <property type="protein sequence ID" value="NII39856.1"/>
    <property type="molecule type" value="Genomic_DNA"/>
</dbReference>
<gene>
    <name evidence="12" type="ORF">E9228_000475</name>
</gene>